<dbReference type="InterPro" id="IPR021879">
    <property type="entry name" value="VC2046_fam"/>
</dbReference>
<gene>
    <name evidence="1" type="ORF">I1A42_03150</name>
</gene>
<reference evidence="1 2" key="1">
    <citation type="submission" date="2020-11" db="EMBL/GenBank/DDBJ databases">
        <title>Vibrio nitrifigilis sp. nov., a marine nitrogen-fixing bacterium isolated from the lagoon sediment of an islet inside an atoll.</title>
        <authorList>
            <person name="Wang L.-T."/>
            <person name="Shieh W.Y."/>
        </authorList>
    </citation>
    <scope>NUCLEOTIDE SEQUENCE [LARGE SCALE GENOMIC DNA]</scope>
    <source>
        <strain evidence="1 2">NFV-1</strain>
    </source>
</reference>
<dbReference type="Pfam" id="PF11993">
    <property type="entry name" value="VC2046"/>
    <property type="match status" value="1"/>
</dbReference>
<dbReference type="RefSeq" id="WP_196122620.1">
    <property type="nucleotide sequence ID" value="NZ_JADPMR010000001.1"/>
</dbReference>
<evidence type="ECO:0008006" key="3">
    <source>
        <dbReference type="Google" id="ProtNLM"/>
    </source>
</evidence>
<comment type="caution">
    <text evidence="1">The sequence shown here is derived from an EMBL/GenBank/DDBJ whole genome shotgun (WGS) entry which is preliminary data.</text>
</comment>
<organism evidence="1 2">
    <name type="scientific">Vibrio nitrifigilis</name>
    <dbReference type="NCBI Taxonomy" id="2789781"/>
    <lineage>
        <taxon>Bacteria</taxon>
        <taxon>Pseudomonadati</taxon>
        <taxon>Pseudomonadota</taxon>
        <taxon>Gammaproteobacteria</taxon>
        <taxon>Vibrionales</taxon>
        <taxon>Vibrionaceae</taxon>
        <taxon>Vibrio</taxon>
    </lineage>
</organism>
<dbReference type="EMBL" id="JADPMR010000001">
    <property type="protein sequence ID" value="MBF8999568.1"/>
    <property type="molecule type" value="Genomic_DNA"/>
</dbReference>
<evidence type="ECO:0000313" key="2">
    <source>
        <dbReference type="Proteomes" id="UP000597206"/>
    </source>
</evidence>
<sequence>MQVHTLDKAGLINEIKVGTGINQAVHQSRRADFSLLLAMFSNDVRDNTPAEKVETPVTTDQVLRRRFQLQEPQSLRNDQSSYAISSEHARQFHDGGLSSAKLSHYLTPDPLTYMPEDTFDLPEEIYSNLSGHDRRHLAEKTPPTLIPATLYRELVDANRHDQIRAQA</sequence>
<keyword evidence="2" id="KW-1185">Reference proteome</keyword>
<accession>A0ABS0GAZ4</accession>
<evidence type="ECO:0000313" key="1">
    <source>
        <dbReference type="EMBL" id="MBF8999568.1"/>
    </source>
</evidence>
<protein>
    <recommendedName>
        <fullName evidence="3">Queuosine biosynthesis protein QueD</fullName>
    </recommendedName>
</protein>
<proteinExistence type="predicted"/>
<name>A0ABS0GAZ4_9VIBR</name>
<dbReference type="Proteomes" id="UP000597206">
    <property type="component" value="Unassembled WGS sequence"/>
</dbReference>